<evidence type="ECO:0000256" key="1">
    <source>
        <dbReference type="ARBA" id="ARBA00001933"/>
    </source>
</evidence>
<evidence type="ECO:0000256" key="6">
    <source>
        <dbReference type="ARBA" id="ARBA00022723"/>
    </source>
</evidence>
<dbReference type="Gene3D" id="3.40.640.10">
    <property type="entry name" value="Type I PLP-dependent aspartate aminotransferase-like (Major domain)"/>
    <property type="match status" value="1"/>
</dbReference>
<organism evidence="14 15">
    <name type="scientific">Christensenella minuta</name>
    <dbReference type="NCBI Taxonomy" id="626937"/>
    <lineage>
        <taxon>Bacteria</taxon>
        <taxon>Bacillati</taxon>
        <taxon>Bacillota</taxon>
        <taxon>Clostridia</taxon>
        <taxon>Christensenellales</taxon>
        <taxon>Christensenellaceae</taxon>
        <taxon>Christensenella</taxon>
    </lineage>
</organism>
<comment type="catalytic activity">
    <reaction evidence="10 12">
        <text>(sulfur carrier)-H + L-cysteine = (sulfur carrier)-SH + L-alanine</text>
        <dbReference type="Rhea" id="RHEA:43892"/>
        <dbReference type="Rhea" id="RHEA-COMP:14737"/>
        <dbReference type="Rhea" id="RHEA-COMP:14739"/>
        <dbReference type="ChEBI" id="CHEBI:29917"/>
        <dbReference type="ChEBI" id="CHEBI:35235"/>
        <dbReference type="ChEBI" id="CHEBI:57972"/>
        <dbReference type="ChEBI" id="CHEBI:64428"/>
        <dbReference type="EC" id="2.8.1.7"/>
    </reaction>
</comment>
<dbReference type="PANTHER" id="PTHR11601:SF34">
    <property type="entry name" value="CYSTEINE DESULFURASE"/>
    <property type="match status" value="1"/>
</dbReference>
<dbReference type="InterPro" id="IPR000192">
    <property type="entry name" value="Aminotrans_V_dom"/>
</dbReference>
<comment type="subunit">
    <text evidence="3">Homodimer.</text>
</comment>
<dbReference type="GO" id="GO:0030170">
    <property type="term" value="F:pyridoxal phosphate binding"/>
    <property type="evidence" value="ECO:0007669"/>
    <property type="project" value="InterPro"/>
</dbReference>
<keyword evidence="6 12" id="KW-0479">Metal-binding</keyword>
<evidence type="ECO:0000256" key="12">
    <source>
        <dbReference type="RuleBase" id="RU364075"/>
    </source>
</evidence>
<feature type="domain" description="Aminotransferase class V" evidence="13">
    <location>
        <begin position="4"/>
        <end position="366"/>
    </location>
</feature>
<dbReference type="InterPro" id="IPR016454">
    <property type="entry name" value="Cysteine_dSase"/>
</dbReference>
<dbReference type="Gene3D" id="1.10.260.50">
    <property type="match status" value="1"/>
</dbReference>
<dbReference type="STRING" id="626937.HMPREF3293_02802"/>
<dbReference type="InterPro" id="IPR015424">
    <property type="entry name" value="PyrdxlP-dep_Trfase"/>
</dbReference>
<dbReference type="GO" id="GO:0006520">
    <property type="term" value="P:amino acid metabolic process"/>
    <property type="evidence" value="ECO:0007669"/>
    <property type="project" value="InterPro"/>
</dbReference>
<dbReference type="RefSeq" id="WP_066521291.1">
    <property type="nucleotide sequence ID" value="NZ_CABMOF010000005.1"/>
</dbReference>
<evidence type="ECO:0000259" key="13">
    <source>
        <dbReference type="Pfam" id="PF00266"/>
    </source>
</evidence>
<dbReference type="FunFam" id="3.40.640.10:FF:000084">
    <property type="entry name" value="IscS-like cysteine desulfurase"/>
    <property type="match status" value="1"/>
</dbReference>
<evidence type="ECO:0000256" key="8">
    <source>
        <dbReference type="ARBA" id="ARBA00023004"/>
    </source>
</evidence>
<evidence type="ECO:0000256" key="5">
    <source>
        <dbReference type="ARBA" id="ARBA00022679"/>
    </source>
</evidence>
<dbReference type="NCBIfam" id="TIGR03402">
    <property type="entry name" value="FeS_nifS"/>
    <property type="match status" value="1"/>
</dbReference>
<dbReference type="GO" id="GO:0051536">
    <property type="term" value="F:iron-sulfur cluster binding"/>
    <property type="evidence" value="ECO:0007669"/>
    <property type="project" value="UniProtKB-KW"/>
</dbReference>
<dbReference type="PANTHER" id="PTHR11601">
    <property type="entry name" value="CYSTEINE DESULFURYLASE FAMILY MEMBER"/>
    <property type="match status" value="1"/>
</dbReference>
<dbReference type="InterPro" id="IPR015421">
    <property type="entry name" value="PyrdxlP-dep_Trfase_major"/>
</dbReference>
<evidence type="ECO:0000256" key="9">
    <source>
        <dbReference type="ARBA" id="ARBA00023014"/>
    </source>
</evidence>
<dbReference type="GO" id="GO:0031071">
    <property type="term" value="F:cysteine desulfurase activity"/>
    <property type="evidence" value="ECO:0007669"/>
    <property type="project" value="UniProtKB-EC"/>
</dbReference>
<name>A0A136Q0D9_9FIRM</name>
<evidence type="ECO:0000256" key="2">
    <source>
        <dbReference type="ARBA" id="ARBA00006490"/>
    </source>
</evidence>
<evidence type="ECO:0000313" key="15">
    <source>
        <dbReference type="Proteomes" id="UP000070366"/>
    </source>
</evidence>
<dbReference type="InterPro" id="IPR015422">
    <property type="entry name" value="PyrdxlP-dep_Trfase_small"/>
</dbReference>
<sequence length="386" mass="42694">MDRIYLDYAATTYVKDEVLEAMKPYYKEHFGNPSSMYESGRYAKNALDKAREDVAKCIGAKYANEVYFTACGTESDNWALKGVMEANKAKGKHLVTTAVEHHAIMDTAEYLKKNGYDVTFLPVDEYGMVTAQQVKDAIRDDTVLVSVVYANNEVGTINPIAEIGKVTREAGVLFHTDAVQAAAHLPLDVQAANVDLLSVSAHKFYGPKGIGMLYIRNGVKIERFMHGGAQERKRRAGTENVPEIIGLAKALVMATEELEETNSRLTELRDYMIHEIMEKIPYTKLNGHPEKRLCNNVNISLEFIEAEASLLSLDLAGIECSSGSACASGSLESSHVLLAMGIPPEIAKGALRFTMGETTTREQVDYTVNELVKLAERLRKISPLFR</sequence>
<dbReference type="InterPro" id="IPR017772">
    <property type="entry name" value="Cys_deSase_NifS_bac/arc"/>
</dbReference>
<keyword evidence="9 12" id="KW-0411">Iron-sulfur</keyword>
<dbReference type="PROSITE" id="PS00595">
    <property type="entry name" value="AA_TRANSFER_CLASS_5"/>
    <property type="match status" value="1"/>
</dbReference>
<evidence type="ECO:0000256" key="7">
    <source>
        <dbReference type="ARBA" id="ARBA00022898"/>
    </source>
</evidence>
<proteinExistence type="inferred from homology"/>
<evidence type="ECO:0000256" key="11">
    <source>
        <dbReference type="RuleBase" id="RU004504"/>
    </source>
</evidence>
<keyword evidence="5 12" id="KW-0808">Transferase</keyword>
<comment type="function">
    <text evidence="12">Catalyzes the removal of elemental sulfur atoms from cysteine to produce alanine.</text>
</comment>
<dbReference type="Gene3D" id="3.90.1150.10">
    <property type="entry name" value="Aspartate Aminotransferase, domain 1"/>
    <property type="match status" value="1"/>
</dbReference>
<dbReference type="AlphaFoldDB" id="A0A136Q0D9"/>
<evidence type="ECO:0000256" key="4">
    <source>
        <dbReference type="ARBA" id="ARBA00012239"/>
    </source>
</evidence>
<accession>A0A136Q0D9</accession>
<keyword evidence="7 12" id="KW-0663">Pyridoxal phosphate</keyword>
<evidence type="ECO:0000313" key="14">
    <source>
        <dbReference type="EMBL" id="KXK64158.1"/>
    </source>
</evidence>
<dbReference type="GO" id="GO:0046872">
    <property type="term" value="F:metal ion binding"/>
    <property type="evidence" value="ECO:0007669"/>
    <property type="project" value="UniProtKB-KW"/>
</dbReference>
<dbReference type="NCBIfam" id="NF002806">
    <property type="entry name" value="PRK02948.1"/>
    <property type="match status" value="1"/>
</dbReference>
<dbReference type="PIRSF" id="PIRSF005572">
    <property type="entry name" value="NifS"/>
    <property type="match status" value="1"/>
</dbReference>
<gene>
    <name evidence="14" type="ORF">HMPREF3293_02802</name>
</gene>
<dbReference type="Proteomes" id="UP000070366">
    <property type="component" value="Unassembled WGS sequence"/>
</dbReference>
<dbReference type="PATRIC" id="fig|626937.4.peg.2761"/>
<evidence type="ECO:0000256" key="3">
    <source>
        <dbReference type="ARBA" id="ARBA00011738"/>
    </source>
</evidence>
<dbReference type="InterPro" id="IPR020578">
    <property type="entry name" value="Aminotrans_V_PyrdxlP_BS"/>
</dbReference>
<keyword evidence="15" id="KW-1185">Reference proteome</keyword>
<dbReference type="SUPFAM" id="SSF53383">
    <property type="entry name" value="PLP-dependent transferases"/>
    <property type="match status" value="1"/>
</dbReference>
<comment type="cofactor">
    <cofactor evidence="1 11">
        <name>pyridoxal 5'-phosphate</name>
        <dbReference type="ChEBI" id="CHEBI:597326"/>
    </cofactor>
</comment>
<comment type="caution">
    <text evidence="14">The sequence shown here is derived from an EMBL/GenBank/DDBJ whole genome shotgun (WGS) entry which is preliminary data.</text>
</comment>
<keyword evidence="8 12" id="KW-0408">Iron</keyword>
<reference evidence="14 15" key="1">
    <citation type="submission" date="2016-02" db="EMBL/GenBank/DDBJ databases">
        <authorList>
            <person name="Wen L."/>
            <person name="He K."/>
            <person name="Yang H."/>
        </authorList>
    </citation>
    <scope>NUCLEOTIDE SEQUENCE [LARGE SCALE GENOMIC DNA]</scope>
    <source>
        <strain evidence="14 15">DSM 22607</strain>
    </source>
</reference>
<evidence type="ECO:0000256" key="10">
    <source>
        <dbReference type="ARBA" id="ARBA00050776"/>
    </source>
</evidence>
<comment type="similarity">
    <text evidence="2 12">Belongs to the class-V pyridoxal-phosphate-dependent aminotransferase family. NifS/IscS subfamily.</text>
</comment>
<dbReference type="EC" id="2.8.1.7" evidence="4 12"/>
<dbReference type="EMBL" id="LSZW01000065">
    <property type="protein sequence ID" value="KXK64158.1"/>
    <property type="molecule type" value="Genomic_DNA"/>
</dbReference>
<dbReference type="Pfam" id="PF00266">
    <property type="entry name" value="Aminotran_5"/>
    <property type="match status" value="1"/>
</dbReference>
<protein>
    <recommendedName>
        <fullName evidence="4 12">Cysteine desulfurase</fullName>
        <ecNumber evidence="4 12">2.8.1.7</ecNumber>
    </recommendedName>
    <alternativeName>
        <fullName evidence="12">Nitrogenase metalloclusters biosynthesis protein NifS</fullName>
    </alternativeName>
</protein>